<comment type="caution">
    <text evidence="2">The sequence shown here is derived from an EMBL/GenBank/DDBJ whole genome shotgun (WGS) entry which is preliminary data.</text>
</comment>
<gene>
    <name evidence="2" type="ORF">EMPS_10067</name>
</gene>
<feature type="compositionally biased region" description="Acidic residues" evidence="1">
    <location>
        <begin position="267"/>
        <end position="281"/>
    </location>
</feature>
<dbReference type="EMBL" id="BQFW01000014">
    <property type="protein sequence ID" value="GJJ77708.1"/>
    <property type="molecule type" value="Genomic_DNA"/>
</dbReference>
<accession>A0A9P3M0W8</accession>
<feature type="compositionally biased region" description="Polar residues" evidence="1">
    <location>
        <begin position="323"/>
        <end position="343"/>
    </location>
</feature>
<protein>
    <submittedName>
        <fullName evidence="2">Uncharacterized protein</fullName>
    </submittedName>
</protein>
<proteinExistence type="predicted"/>
<feature type="region of interest" description="Disordered" evidence="1">
    <location>
        <begin position="1"/>
        <end position="109"/>
    </location>
</feature>
<feature type="region of interest" description="Disordered" evidence="1">
    <location>
        <begin position="244"/>
        <end position="399"/>
    </location>
</feature>
<evidence type="ECO:0000313" key="3">
    <source>
        <dbReference type="Proteomes" id="UP000827284"/>
    </source>
</evidence>
<dbReference type="Proteomes" id="UP000827284">
    <property type="component" value="Unassembled WGS sequence"/>
</dbReference>
<organism evidence="2 3">
    <name type="scientific">Entomortierella parvispora</name>
    <dbReference type="NCBI Taxonomy" id="205924"/>
    <lineage>
        <taxon>Eukaryota</taxon>
        <taxon>Fungi</taxon>
        <taxon>Fungi incertae sedis</taxon>
        <taxon>Mucoromycota</taxon>
        <taxon>Mortierellomycotina</taxon>
        <taxon>Mortierellomycetes</taxon>
        <taxon>Mortierellales</taxon>
        <taxon>Mortierellaceae</taxon>
        <taxon>Entomortierella</taxon>
    </lineage>
</organism>
<feature type="compositionally biased region" description="Polar residues" evidence="1">
    <location>
        <begin position="380"/>
        <end position="399"/>
    </location>
</feature>
<reference evidence="2" key="2">
    <citation type="journal article" date="2022" name="Microbiol. Resour. Announc.">
        <title>Whole-Genome Sequence of Entomortierella parvispora E1425, a Mucoromycotan Fungus Associated with Burkholderiaceae-Related Endosymbiotic Bacteria.</title>
        <authorList>
            <person name="Herlambang A."/>
            <person name="Guo Y."/>
            <person name="Takashima Y."/>
            <person name="Narisawa K."/>
            <person name="Ohta H."/>
            <person name="Nishizawa T."/>
        </authorList>
    </citation>
    <scope>NUCLEOTIDE SEQUENCE</scope>
    <source>
        <strain evidence="2">E1425</strain>
    </source>
</reference>
<dbReference type="AlphaFoldDB" id="A0A9P3M0W8"/>
<evidence type="ECO:0000313" key="2">
    <source>
        <dbReference type="EMBL" id="GJJ77708.1"/>
    </source>
</evidence>
<reference evidence="2" key="1">
    <citation type="submission" date="2021-11" db="EMBL/GenBank/DDBJ databases">
        <authorList>
            <person name="Herlambang A."/>
            <person name="Guo Y."/>
            <person name="Takashima Y."/>
            <person name="Nishizawa T."/>
        </authorList>
    </citation>
    <scope>NUCLEOTIDE SEQUENCE</scope>
    <source>
        <strain evidence="2">E1425</strain>
    </source>
</reference>
<name>A0A9P3M0W8_9FUNG</name>
<sequence length="548" mass="61216">MTQEQAPAGSEGKRTEPPLQSITFKHVARGPTIRAAGDPVEELLATHRKQSQAQPQPSIHSSRPGILMHPIKSDLPSTSSTAGTSYNRPSTPNHSRATSTPVIPSPVLSPGAPFIQRRKRFNYTMEHERYLAQLFSESNAWEILSGSASQNPLYSGRTAVYGIIAKRFSDKFSTKEEPVLVNQDQIKRKLRTMHAAWEQGVAVLKRFEIGDLPSGETEEDMIGRVNEVCHFFFTVHDQWSTASFLDPSKPAQRLDSIIPSPTGLMIESEDEGEDEEEEKQDEGEKVTDKGKGKEKEKDEEQKDEEEKGEEKQEGTKEGHTTDDNSAGGSNSRQETSAVDSPSKMNGIIENLGVSGDRMEVSASSDSSAMYEQIEEEDISDSWQDPTTWDNPGDMSASTNQKKRAEIPGVGSAMPPNFGDPTREGLYLKRRKLIMEETIQADQRGLVRMQKELLHLQIVKLEREMADDEKRRKFDLEHEIYRRETEKMKLEVERKKVLVEQLQLDKILAQGQGGKDGGDVQATINVEATLHINPPISMHNLHGPPKAIL</sequence>
<feature type="compositionally biased region" description="Polar residues" evidence="1">
    <location>
        <begin position="51"/>
        <end position="61"/>
    </location>
</feature>
<feature type="compositionally biased region" description="Basic and acidic residues" evidence="1">
    <location>
        <begin position="282"/>
        <end position="322"/>
    </location>
</feature>
<evidence type="ECO:0000256" key="1">
    <source>
        <dbReference type="SAM" id="MobiDB-lite"/>
    </source>
</evidence>
<keyword evidence="3" id="KW-1185">Reference proteome</keyword>
<feature type="compositionally biased region" description="Polar residues" evidence="1">
    <location>
        <begin position="75"/>
        <end position="102"/>
    </location>
</feature>